<evidence type="ECO:0000313" key="2">
    <source>
        <dbReference type="Proteomes" id="UP000218263"/>
    </source>
</evidence>
<name>A0A0X8X198_9SPHI</name>
<accession>A0A0X8X198</accession>
<reference evidence="1 2" key="1">
    <citation type="submission" date="2015-12" db="EMBL/GenBank/DDBJ databases">
        <title>Genome sequence of Mucilaginibacter gotjawali.</title>
        <authorList>
            <person name="Lee J.S."/>
            <person name="Lee K.C."/>
            <person name="Kim K.K."/>
            <person name="Lee B.W."/>
        </authorList>
    </citation>
    <scope>NUCLEOTIDE SEQUENCE [LARGE SCALE GENOMIC DNA]</scope>
    <source>
        <strain evidence="1 2">SA3-7</strain>
    </source>
</reference>
<dbReference type="AlphaFoldDB" id="A0A0X8X198"/>
<evidence type="ECO:0000313" key="1">
    <source>
        <dbReference type="EMBL" id="BAU53806.1"/>
    </source>
</evidence>
<keyword evidence="2" id="KW-1185">Reference proteome</keyword>
<gene>
    <name evidence="1" type="ORF">MgSA37_01977</name>
</gene>
<proteinExistence type="predicted"/>
<dbReference type="KEGG" id="mgot:MgSA37_01977"/>
<dbReference type="EMBL" id="AP017313">
    <property type="protein sequence ID" value="BAU53806.1"/>
    <property type="molecule type" value="Genomic_DNA"/>
</dbReference>
<dbReference type="Proteomes" id="UP000218263">
    <property type="component" value="Chromosome"/>
</dbReference>
<organism evidence="1 2">
    <name type="scientific">Mucilaginibacter gotjawali</name>
    <dbReference type="NCBI Taxonomy" id="1550579"/>
    <lineage>
        <taxon>Bacteria</taxon>
        <taxon>Pseudomonadati</taxon>
        <taxon>Bacteroidota</taxon>
        <taxon>Sphingobacteriia</taxon>
        <taxon>Sphingobacteriales</taxon>
        <taxon>Sphingobacteriaceae</taxon>
        <taxon>Mucilaginibacter</taxon>
    </lineage>
</organism>
<sequence>MVENSDVESYNQLKTCVLYNSPLERGCAGLCSGGGVLADILVNTPLHPCLPAGRPLKRGIAQARL</sequence>
<protein>
    <submittedName>
        <fullName evidence="1">Uncharacterized protein</fullName>
    </submittedName>
</protein>